<dbReference type="InterPro" id="IPR005105">
    <property type="entry name" value="GlnD_Uridyltrans_N"/>
</dbReference>
<accession>A0ABV6KVE7</accession>
<dbReference type="Pfam" id="PF03445">
    <property type="entry name" value="DUF294"/>
    <property type="match status" value="1"/>
</dbReference>
<dbReference type="EMBL" id="JBHLUU010000119">
    <property type="protein sequence ID" value="MFC0477309.1"/>
    <property type="molecule type" value="Genomic_DNA"/>
</dbReference>
<feature type="domain" description="Protein-PII uridylyltransferase N-terminal" evidence="1">
    <location>
        <begin position="24"/>
        <end position="136"/>
    </location>
</feature>
<reference evidence="3 4" key="1">
    <citation type="submission" date="2024-09" db="EMBL/GenBank/DDBJ databases">
        <authorList>
            <person name="Sun Q."/>
            <person name="Mori K."/>
        </authorList>
    </citation>
    <scope>NUCLEOTIDE SEQUENCE [LARGE SCALE GENOMIC DNA]</scope>
    <source>
        <strain evidence="3 4">CGMCC 1.9126</strain>
    </source>
</reference>
<dbReference type="Proteomes" id="UP001589738">
    <property type="component" value="Unassembled WGS sequence"/>
</dbReference>
<feature type="domain" description="DUF294" evidence="2">
    <location>
        <begin position="175"/>
        <end position="313"/>
    </location>
</feature>
<dbReference type="Pfam" id="PF10335">
    <property type="entry name" value="DUF294_C"/>
    <property type="match status" value="1"/>
</dbReference>
<name>A0ABV6KVE7_9BACI</name>
<sequence>MSSYESIKLWKETHVEEYISNSESLNEFHDEIMMKVFKTASARMNIEPPCAFVWFITGSGGRFEQGLISDQDHGIIFQDDSPEAGNYFSELGKELSMGLQIVGYPLCDGKVMSSNPLWCQTAVSWNKQVVNWMEESSWVSIRNLQIFYDARKLVGKHELLFDLKNIIHEYSRSHPQFLGRLLENVKHVKKTIGPLGQIIVEEKGIHAGAIDLKYSAFIPYVNAVRLLAWKEGITETSTIGRLKELNKLGKYEELSHYQENYSQLLQFRLEHLSSTASYDDSHYLYVKKLTKDNQKLIKKILKDGKKLQQYVQRMIEKGGNHGV</sequence>
<dbReference type="RefSeq" id="WP_160546358.1">
    <property type="nucleotide sequence ID" value="NZ_JBHLUU010000119.1"/>
</dbReference>
<dbReference type="CDD" id="cd05401">
    <property type="entry name" value="NT_GlnE_GlnD_like"/>
    <property type="match status" value="1"/>
</dbReference>
<evidence type="ECO:0000313" key="3">
    <source>
        <dbReference type="EMBL" id="MFC0477309.1"/>
    </source>
</evidence>
<protein>
    <submittedName>
        <fullName evidence="3">DUF294 nucleotidyltransferase-like domain-containing protein</fullName>
    </submittedName>
</protein>
<keyword evidence="4" id="KW-1185">Reference proteome</keyword>
<evidence type="ECO:0000259" key="2">
    <source>
        <dbReference type="Pfam" id="PF10335"/>
    </source>
</evidence>
<comment type="caution">
    <text evidence="3">The sequence shown here is derived from an EMBL/GenBank/DDBJ whole genome shotgun (WGS) entry which is preliminary data.</text>
</comment>
<evidence type="ECO:0000259" key="1">
    <source>
        <dbReference type="Pfam" id="PF03445"/>
    </source>
</evidence>
<evidence type="ECO:0000313" key="4">
    <source>
        <dbReference type="Proteomes" id="UP001589738"/>
    </source>
</evidence>
<dbReference type="InterPro" id="IPR018821">
    <property type="entry name" value="DUF294_put_nucleoTrafse_sb-bd"/>
</dbReference>
<organism evidence="3 4">
    <name type="scientific">Robertmurraya beringensis</name>
    <dbReference type="NCBI Taxonomy" id="641660"/>
    <lineage>
        <taxon>Bacteria</taxon>
        <taxon>Bacillati</taxon>
        <taxon>Bacillota</taxon>
        <taxon>Bacilli</taxon>
        <taxon>Bacillales</taxon>
        <taxon>Bacillaceae</taxon>
        <taxon>Robertmurraya</taxon>
    </lineage>
</organism>
<proteinExistence type="predicted"/>
<gene>
    <name evidence="3" type="ORF">ACFFHF_19095</name>
</gene>